<dbReference type="GO" id="GO:0006401">
    <property type="term" value="P:RNA catabolic process"/>
    <property type="evidence" value="ECO:0007669"/>
    <property type="project" value="InterPro"/>
</dbReference>
<dbReference type="FunFam" id="2.40.30.300:FF:000001">
    <property type="entry name" value="Mtr4 exosome RNA helicase"/>
    <property type="match status" value="1"/>
</dbReference>
<dbReference type="Pfam" id="PF08148">
    <property type="entry name" value="DSHCT"/>
    <property type="match status" value="1"/>
</dbReference>
<dbReference type="InterPro" id="IPR001650">
    <property type="entry name" value="Helicase_C-like"/>
</dbReference>
<dbReference type="GO" id="GO:0016787">
    <property type="term" value="F:hydrolase activity"/>
    <property type="evidence" value="ECO:0007669"/>
    <property type="project" value="UniProtKB-KW"/>
</dbReference>
<keyword evidence="8" id="KW-0539">Nucleus</keyword>
<keyword evidence="9" id="KW-0175">Coiled coil</keyword>
<dbReference type="PIRSF" id="PIRSF005198">
    <property type="entry name" value="Antiviral_helicase_SKI2"/>
    <property type="match status" value="1"/>
</dbReference>
<reference evidence="13 14" key="1">
    <citation type="submission" date="2018-08" db="EMBL/GenBank/DDBJ databases">
        <authorList>
            <person name="Laetsch R D."/>
            <person name="Stevens L."/>
            <person name="Kumar S."/>
            <person name="Blaxter L. M."/>
        </authorList>
    </citation>
    <scope>NUCLEOTIDE SEQUENCE [LARGE SCALE GENOMIC DNA]</scope>
</reference>
<proteinExistence type="inferred from homology"/>
<evidence type="ECO:0000256" key="5">
    <source>
        <dbReference type="ARBA" id="ARBA00022801"/>
    </source>
</evidence>
<dbReference type="OMA" id="IMLKNYN"/>
<dbReference type="SMART" id="SM01142">
    <property type="entry name" value="DSHCT"/>
    <property type="match status" value="1"/>
</dbReference>
<dbReference type="GO" id="GO:0000460">
    <property type="term" value="P:maturation of 5.8S rRNA"/>
    <property type="evidence" value="ECO:0007669"/>
    <property type="project" value="TreeGrafter"/>
</dbReference>
<evidence type="ECO:0000256" key="6">
    <source>
        <dbReference type="ARBA" id="ARBA00022806"/>
    </source>
</evidence>
<dbReference type="FunFam" id="3.40.50.300:FF:000083">
    <property type="entry name" value="ATP-dependent RNA helicase DOB1"/>
    <property type="match status" value="1"/>
</dbReference>
<gene>
    <name evidence="13" type="ORF">NLS_LOCUS1786</name>
</gene>
<dbReference type="FunFam" id="3.40.50.300:FF:000141">
    <property type="entry name" value="ATP-dependent RNA helicase DOB1"/>
    <property type="match status" value="1"/>
</dbReference>
<dbReference type="CDD" id="cd13154">
    <property type="entry name" value="KOW_Mtr4"/>
    <property type="match status" value="1"/>
</dbReference>
<evidence type="ECO:0000313" key="13">
    <source>
        <dbReference type="EMBL" id="VDK72468.1"/>
    </source>
</evidence>
<evidence type="ECO:0000256" key="7">
    <source>
        <dbReference type="ARBA" id="ARBA00022840"/>
    </source>
</evidence>
<dbReference type="Pfam" id="PF00270">
    <property type="entry name" value="DEAD"/>
    <property type="match status" value="1"/>
</dbReference>
<dbReference type="PANTHER" id="PTHR12131:SF7">
    <property type="entry name" value="EXOSOME RNA HELICASE MTR4"/>
    <property type="match status" value="1"/>
</dbReference>
<feature type="domain" description="Helicase C-terminal" evidence="12">
    <location>
        <begin position="427"/>
        <end position="631"/>
    </location>
</feature>
<dbReference type="Gene3D" id="3.40.50.300">
    <property type="entry name" value="P-loop containing nucleotide triphosphate hydrolases"/>
    <property type="match status" value="2"/>
</dbReference>
<dbReference type="GO" id="GO:0003724">
    <property type="term" value="F:RNA helicase activity"/>
    <property type="evidence" value="ECO:0007669"/>
    <property type="project" value="InterPro"/>
</dbReference>
<dbReference type="InterPro" id="IPR025696">
    <property type="entry name" value="Beta-barrel_MTR4"/>
</dbReference>
<dbReference type="PROSITE" id="PS51192">
    <property type="entry name" value="HELICASE_ATP_BIND_1"/>
    <property type="match status" value="1"/>
</dbReference>
<dbReference type="Gene3D" id="1.10.3380.30">
    <property type="match status" value="2"/>
</dbReference>
<feature type="coiled-coil region" evidence="9">
    <location>
        <begin position="879"/>
        <end position="908"/>
    </location>
</feature>
<dbReference type="CDD" id="cd18024">
    <property type="entry name" value="DEXHc_Mtr4-like"/>
    <property type="match status" value="1"/>
</dbReference>
<evidence type="ECO:0000256" key="2">
    <source>
        <dbReference type="ARBA" id="ARBA00010140"/>
    </source>
</evidence>
<evidence type="ECO:0000256" key="3">
    <source>
        <dbReference type="ARBA" id="ARBA00022552"/>
    </source>
</evidence>
<evidence type="ECO:0000259" key="11">
    <source>
        <dbReference type="PROSITE" id="PS51192"/>
    </source>
</evidence>
<dbReference type="FunFam" id="1.10.3380.30:FF:000002">
    <property type="entry name" value="superkiller viralicidic activity 2-like 2"/>
    <property type="match status" value="1"/>
</dbReference>
<dbReference type="OrthoDB" id="64767at2759"/>
<dbReference type="InterPro" id="IPR016438">
    <property type="entry name" value="SKI2-like"/>
</dbReference>
<dbReference type="SMART" id="SM00490">
    <property type="entry name" value="HELICc"/>
    <property type="match status" value="1"/>
</dbReference>
<keyword evidence="3" id="KW-0698">rRNA processing</keyword>
<dbReference type="EMBL" id="UYRX01000070">
    <property type="protein sequence ID" value="VDK72468.1"/>
    <property type="molecule type" value="Genomic_DNA"/>
</dbReference>
<dbReference type="GO" id="GO:0005524">
    <property type="term" value="F:ATP binding"/>
    <property type="evidence" value="ECO:0007669"/>
    <property type="project" value="UniProtKB-KW"/>
</dbReference>
<dbReference type="PANTHER" id="PTHR12131">
    <property type="entry name" value="ATP-DEPENDENT RNA AND DNA HELICASE"/>
    <property type="match status" value="1"/>
</dbReference>
<dbReference type="PROSITE" id="PS51194">
    <property type="entry name" value="HELICASE_CTER"/>
    <property type="match status" value="1"/>
</dbReference>
<dbReference type="InterPro" id="IPR048392">
    <property type="entry name" value="MTR4-like_stalk"/>
</dbReference>
<evidence type="ECO:0000256" key="8">
    <source>
        <dbReference type="ARBA" id="ARBA00023242"/>
    </source>
</evidence>
<dbReference type="Pfam" id="PF21408">
    <property type="entry name" value="MTR4-like_stalk"/>
    <property type="match status" value="1"/>
</dbReference>
<keyword evidence="7" id="KW-0067">ATP-binding</keyword>
<dbReference type="Proteomes" id="UP000277928">
    <property type="component" value="Unassembled WGS sequence"/>
</dbReference>
<evidence type="ECO:0000256" key="9">
    <source>
        <dbReference type="SAM" id="Coils"/>
    </source>
</evidence>
<keyword evidence="14" id="KW-1185">Reference proteome</keyword>
<keyword evidence="6" id="KW-0347">Helicase</keyword>
<comment type="subcellular location">
    <subcellularLocation>
        <location evidence="1">Nucleus</location>
    </subcellularLocation>
</comment>
<dbReference type="Gene3D" id="2.40.30.300">
    <property type="match status" value="1"/>
</dbReference>
<dbReference type="SUPFAM" id="SSF52540">
    <property type="entry name" value="P-loop containing nucleoside triphosphate hydrolases"/>
    <property type="match status" value="1"/>
</dbReference>
<keyword evidence="4" id="KW-0547">Nucleotide-binding</keyword>
<evidence type="ECO:0000259" key="12">
    <source>
        <dbReference type="PROSITE" id="PS51194"/>
    </source>
</evidence>
<comment type="similarity">
    <text evidence="2">Belongs to the helicase family. SKI2 subfamily.</text>
</comment>
<dbReference type="Pfam" id="PF00271">
    <property type="entry name" value="Helicase_C"/>
    <property type="match status" value="1"/>
</dbReference>
<dbReference type="InterPro" id="IPR027417">
    <property type="entry name" value="P-loop_NTPase"/>
</dbReference>
<protein>
    <recommendedName>
        <fullName evidence="15">Helicase ATP-binding domain-containing protein</fullName>
    </recommendedName>
</protein>
<dbReference type="InterPro" id="IPR012961">
    <property type="entry name" value="Ski2/MTR4_C"/>
</dbReference>
<feature type="region of interest" description="Disordered" evidence="10">
    <location>
        <begin position="61"/>
        <end position="129"/>
    </location>
</feature>
<dbReference type="CDD" id="cd18795">
    <property type="entry name" value="SF2_C_Ski2"/>
    <property type="match status" value="1"/>
</dbReference>
<evidence type="ECO:0000256" key="4">
    <source>
        <dbReference type="ARBA" id="ARBA00022741"/>
    </source>
</evidence>
<dbReference type="GO" id="GO:0003723">
    <property type="term" value="F:RNA binding"/>
    <property type="evidence" value="ECO:0007669"/>
    <property type="project" value="InterPro"/>
</dbReference>
<dbReference type="InterPro" id="IPR014001">
    <property type="entry name" value="Helicase_ATP-bd"/>
</dbReference>
<dbReference type="STRING" id="42156.A0A3P6U190"/>
<dbReference type="GO" id="GO:0005634">
    <property type="term" value="C:nucleus"/>
    <property type="evidence" value="ECO:0007669"/>
    <property type="project" value="UniProtKB-SubCell"/>
</dbReference>
<keyword evidence="5" id="KW-0378">Hydrolase</keyword>
<feature type="domain" description="Helicase ATP-binding" evidence="11">
    <location>
        <begin position="201"/>
        <end position="357"/>
    </location>
</feature>
<sequence length="1095" mass="123285">MRTTLPFHLDSSQNCTKLSARFDPTTSRSAWLSFPIFWVRLAASVMDDDMEMFDVFTEGSVTSGDIAGKEPMSSSVQRAEMNKRKQKEARERANHLLGQLTKGSTTNKDVGGTASSDDGDDADDSDTGVLSKKLKTESAAEELPGLASHPRNNIKTVESEGNCSHEVVLPPNMEYVPLKPRTTAPAKMYEFQLDAFQREAITCIDNSHSVLVSAHTSAGKTVVALYAIAMSLRDKQRVIYTSPIKALSNQKYRELEEEFGDVGLMTGDNTLNPDASCIVMTTEILRSMLYRGSEIMREVGWVIFDEIHYMRDKERGVVWEETIILLPDTVHYVFLSATIPNARQFADWVVYLHDQPVHVIYTDYRPVPLQHFIYPAGGSGLYEVVNMQGIFREDKFTEAMNVLSQVGDAGQGGISRGKKGGTSGVPHVVNIIRTLKERDMIPVIIFSFSRKECEAYAMQMTNLDFNSEEEKVEVKEIFVNAISLLSEEDSKLPEIGRVLPLLLRGIGVHHSGLLPIVKEVIEILFGEGLIKTLFATETFSMGLNMPARTVLFTSARKFDGKDYRWITSGEYIQMSGRAGRRGKDDRGLVILMVDQQMGQDIAKQIIKGAPDPLNSQFRLTYNMVLNLLRVEGINPEFMLENSFYQFQNYDALPQLYANVERKKKELSDHKIEKEVEISGYYQMEKQIDVLKESVKEVVTKPKHLVPFLQAGRLLHIVSSGKDFGWAALLDFHKKANPVDPLGLDVMYVLDVLLLLSAESVKNLSDIAQLRPPNENDKGVVEVISVAISCVSEISAARIKLPQNLKTYEGKQSTGRVIKEVLKRFNGIMPLLDPLNDMKINDSVLQENIVKLQALEKRKDNHPLRTNSKFDEIYKNYEKKLELEAELKVAKAELKKAQSLLQLDELKCRKRVLRRLQYCDENDVITQKGRVSCEVSAADELMLTEMLFGGIFTDLATPQLAALLSCFVFEEKAGGTKLADDLSGCLRAMQEYAKRIARVTKESKLEIDEEKYVESFKPHLMDVVHAWCTGASFAEILKKTDIFEGSIIRCMRRLEELLREMVGASKAIGNSDLETRFEEARVLLKRDIVFTASLYL</sequence>
<name>A0A3P6U190_LITSI</name>
<evidence type="ECO:0000256" key="10">
    <source>
        <dbReference type="SAM" id="MobiDB-lite"/>
    </source>
</evidence>
<feature type="compositionally biased region" description="Basic and acidic residues" evidence="10">
    <location>
        <begin position="80"/>
        <end position="94"/>
    </location>
</feature>
<dbReference type="InterPro" id="IPR011545">
    <property type="entry name" value="DEAD/DEAH_box_helicase_dom"/>
</dbReference>
<organism evidence="13 14">
    <name type="scientific">Litomosoides sigmodontis</name>
    <name type="common">Filarial nematode worm</name>
    <dbReference type="NCBI Taxonomy" id="42156"/>
    <lineage>
        <taxon>Eukaryota</taxon>
        <taxon>Metazoa</taxon>
        <taxon>Ecdysozoa</taxon>
        <taxon>Nematoda</taxon>
        <taxon>Chromadorea</taxon>
        <taxon>Rhabditida</taxon>
        <taxon>Spirurina</taxon>
        <taxon>Spiruromorpha</taxon>
        <taxon>Filarioidea</taxon>
        <taxon>Onchocercidae</taxon>
        <taxon>Litomosoides</taxon>
    </lineage>
</organism>
<feature type="compositionally biased region" description="Acidic residues" evidence="10">
    <location>
        <begin position="117"/>
        <end position="126"/>
    </location>
</feature>
<evidence type="ECO:0000313" key="14">
    <source>
        <dbReference type="Proteomes" id="UP000277928"/>
    </source>
</evidence>
<dbReference type="SMART" id="SM00487">
    <property type="entry name" value="DEXDc"/>
    <property type="match status" value="1"/>
</dbReference>
<accession>A0A3P6U190</accession>
<dbReference type="Pfam" id="PF13234">
    <property type="entry name" value="MTR4_beta-barrel"/>
    <property type="match status" value="1"/>
</dbReference>
<dbReference type="AlphaFoldDB" id="A0A3P6U190"/>
<evidence type="ECO:0008006" key="15">
    <source>
        <dbReference type="Google" id="ProtNLM"/>
    </source>
</evidence>
<evidence type="ECO:0000256" key="1">
    <source>
        <dbReference type="ARBA" id="ARBA00004123"/>
    </source>
</evidence>
<dbReference type="InterPro" id="IPR050699">
    <property type="entry name" value="RNA-DNA_Helicase"/>
</dbReference>